<organism evidence="1 2">
    <name type="scientific">Caerostris extrusa</name>
    <name type="common">Bark spider</name>
    <name type="synonym">Caerostris bankana</name>
    <dbReference type="NCBI Taxonomy" id="172846"/>
    <lineage>
        <taxon>Eukaryota</taxon>
        <taxon>Metazoa</taxon>
        <taxon>Ecdysozoa</taxon>
        <taxon>Arthropoda</taxon>
        <taxon>Chelicerata</taxon>
        <taxon>Arachnida</taxon>
        <taxon>Araneae</taxon>
        <taxon>Araneomorphae</taxon>
        <taxon>Entelegynae</taxon>
        <taxon>Araneoidea</taxon>
        <taxon>Araneidae</taxon>
        <taxon>Caerostris</taxon>
    </lineage>
</organism>
<dbReference type="AlphaFoldDB" id="A0AAV4TZ43"/>
<name>A0AAV4TZ43_CAEEX</name>
<accession>A0AAV4TZ43</accession>
<sequence length="88" mass="10176">MLTARTFKYRHGLTDAALFKSHLEDYYSTIVFSPSKFGTNIPRDSIFLDSNGKKFCPIGLLSLFPITLWEFNLKPPSPNHWTMKPYDC</sequence>
<evidence type="ECO:0000313" key="1">
    <source>
        <dbReference type="EMBL" id="GIY50382.1"/>
    </source>
</evidence>
<comment type="caution">
    <text evidence="1">The sequence shown here is derived from an EMBL/GenBank/DDBJ whole genome shotgun (WGS) entry which is preliminary data.</text>
</comment>
<proteinExistence type="predicted"/>
<evidence type="ECO:0000313" key="2">
    <source>
        <dbReference type="Proteomes" id="UP001054945"/>
    </source>
</evidence>
<gene>
    <name evidence="1" type="ORF">CEXT_518621</name>
</gene>
<reference evidence="1 2" key="1">
    <citation type="submission" date="2021-06" db="EMBL/GenBank/DDBJ databases">
        <title>Caerostris extrusa draft genome.</title>
        <authorList>
            <person name="Kono N."/>
            <person name="Arakawa K."/>
        </authorList>
    </citation>
    <scope>NUCLEOTIDE SEQUENCE [LARGE SCALE GENOMIC DNA]</scope>
</reference>
<protein>
    <submittedName>
        <fullName evidence="1">Uncharacterized protein</fullName>
    </submittedName>
</protein>
<keyword evidence="2" id="KW-1185">Reference proteome</keyword>
<dbReference type="EMBL" id="BPLR01011972">
    <property type="protein sequence ID" value="GIY50382.1"/>
    <property type="molecule type" value="Genomic_DNA"/>
</dbReference>
<dbReference type="Proteomes" id="UP001054945">
    <property type="component" value="Unassembled WGS sequence"/>
</dbReference>